<evidence type="ECO:0000313" key="1">
    <source>
        <dbReference type="EMBL" id="ACN93422.1"/>
    </source>
</evidence>
<gene>
    <name evidence="1" type="ORF">BSV1_R42</name>
</gene>
<organism evidence="1 2">
    <name type="scientific">Borreliella finlandensis</name>
    <dbReference type="NCBI Taxonomy" id="498741"/>
    <lineage>
        <taxon>Bacteria</taxon>
        <taxon>Pseudomonadati</taxon>
        <taxon>Spirochaetota</taxon>
        <taxon>Spirochaetia</taxon>
        <taxon>Spirochaetales</taxon>
        <taxon>Borreliaceae</taxon>
        <taxon>Borreliella</taxon>
    </lineage>
</organism>
<accession>A0A806CKY4</accession>
<evidence type="ECO:0000313" key="2">
    <source>
        <dbReference type="Proteomes" id="UP000006166"/>
    </source>
</evidence>
<dbReference type="Proteomes" id="UP000006166">
    <property type="component" value="Plasmid SV1_cp32-4"/>
</dbReference>
<name>A0A806CKY4_9SPIR</name>
<dbReference type="AlphaFoldDB" id="A0A806CKY4"/>
<proteinExistence type="predicted"/>
<keyword evidence="2" id="KW-1185">Reference proteome</keyword>
<geneLocation type="plasmid" evidence="1 2">
    <name>SV1_cp32-4</name>
</geneLocation>
<reference evidence="1 2" key="1">
    <citation type="journal article" date="2011" name="J. Bacteriol.">
        <title>Whole genome sequence of an unusual Borrelia burgdorferi sensu lato isolate.</title>
        <authorList>
            <person name="Casjens S.R."/>
            <person name="Fraser-Liggett C.M."/>
            <person name="Mongodin E.F."/>
            <person name="Qiu W.G."/>
            <person name="Dunn J.J."/>
            <person name="Luft B.J."/>
            <person name="Schutzer S.E."/>
        </authorList>
    </citation>
    <scope>NUCLEOTIDE SEQUENCE [LARGE SCALE GENOMIC DNA]</scope>
    <source>
        <strain evidence="1 2">SV1</strain>
    </source>
</reference>
<dbReference type="EMBL" id="CP001520">
    <property type="protein sequence ID" value="ACN93422.1"/>
    <property type="molecule type" value="Genomic_DNA"/>
</dbReference>
<sequence>MSINNYLNLNKDSAKLLLKLAKDYQKILKENKILKNTLKTKKLTTKY</sequence>
<keyword evidence="1" id="KW-0614">Plasmid</keyword>
<protein>
    <submittedName>
        <fullName evidence="1">Uncharacterized protein</fullName>
    </submittedName>
</protein>